<dbReference type="EC" id="3.1.26.11" evidence="4"/>
<dbReference type="PRINTS" id="PR00081">
    <property type="entry name" value="GDHRDH"/>
</dbReference>
<comment type="catalytic activity">
    <reaction evidence="1">
        <text>Endonucleolytic cleavage of RNA, removing extra 3' nucleotides from tRNA precursor, generating 3' termini of tRNAs. A 3'-hydroxy group is left at the tRNA terminus and a 5'-phosphoryl group is left at the trailer molecule.</text>
        <dbReference type="EC" id="3.1.26.11"/>
    </reaction>
</comment>
<dbReference type="OrthoDB" id="527344at2759"/>
<dbReference type="InterPro" id="IPR047151">
    <property type="entry name" value="RNZ2-like"/>
</dbReference>
<dbReference type="PANTHER" id="PTHR12553:SF49">
    <property type="entry name" value="ZINC PHOSPHODIESTERASE ELAC PROTEIN 2"/>
    <property type="match status" value="1"/>
</dbReference>
<dbReference type="Proteomes" id="UP000800039">
    <property type="component" value="Unassembled WGS sequence"/>
</dbReference>
<dbReference type="InterPro" id="IPR002347">
    <property type="entry name" value="SDR_fam"/>
</dbReference>
<dbReference type="PANTHER" id="PTHR12553">
    <property type="entry name" value="ZINC PHOSPHODIESTERASE ELAC PROTEIN 2"/>
    <property type="match status" value="1"/>
</dbReference>
<dbReference type="Pfam" id="PF13691">
    <property type="entry name" value="Lactamase_B_4"/>
    <property type="match status" value="1"/>
</dbReference>
<evidence type="ECO:0000256" key="10">
    <source>
        <dbReference type="ARBA" id="ARBA00022833"/>
    </source>
</evidence>
<dbReference type="InterPro" id="IPR036291">
    <property type="entry name" value="NAD(P)-bd_dom_sf"/>
</dbReference>
<evidence type="ECO:0000256" key="5">
    <source>
        <dbReference type="ARBA" id="ARBA00022694"/>
    </source>
</evidence>
<evidence type="ECO:0000256" key="11">
    <source>
        <dbReference type="SAM" id="MobiDB-lite"/>
    </source>
</evidence>
<feature type="compositionally biased region" description="Basic and acidic residues" evidence="11">
    <location>
        <begin position="225"/>
        <end position="234"/>
    </location>
</feature>
<evidence type="ECO:0000256" key="6">
    <source>
        <dbReference type="ARBA" id="ARBA00022722"/>
    </source>
</evidence>
<evidence type="ECO:0000256" key="9">
    <source>
        <dbReference type="ARBA" id="ARBA00022801"/>
    </source>
</evidence>
<dbReference type="InterPro" id="IPR036866">
    <property type="entry name" value="RibonucZ/Hydroxyglut_hydro"/>
</dbReference>
<dbReference type="InterPro" id="IPR027794">
    <property type="entry name" value="tRNase_Z_dom"/>
</dbReference>
<dbReference type="CDD" id="cd05233">
    <property type="entry name" value="SDR_c"/>
    <property type="match status" value="1"/>
</dbReference>
<feature type="region of interest" description="Disordered" evidence="11">
    <location>
        <begin position="393"/>
        <end position="415"/>
    </location>
</feature>
<dbReference type="CDD" id="cd07718">
    <property type="entry name" value="RNaseZ_ELAC1_ELAC2-C-term-like_MBL-fold"/>
    <property type="match status" value="1"/>
</dbReference>
<keyword evidence="10" id="KW-0862">Zinc</keyword>
<feature type="region of interest" description="Disordered" evidence="11">
    <location>
        <begin position="225"/>
        <end position="253"/>
    </location>
</feature>
<comment type="similarity">
    <text evidence="3">Belongs to the RNase Z family.</text>
</comment>
<evidence type="ECO:0000256" key="8">
    <source>
        <dbReference type="ARBA" id="ARBA00022759"/>
    </source>
</evidence>
<dbReference type="Gene3D" id="3.40.50.720">
    <property type="entry name" value="NAD(P)-binding Rossmann-like Domain"/>
    <property type="match status" value="1"/>
</dbReference>
<evidence type="ECO:0000256" key="4">
    <source>
        <dbReference type="ARBA" id="ARBA00012477"/>
    </source>
</evidence>
<gene>
    <name evidence="13" type="ORF">K460DRAFT_317948</name>
</gene>
<dbReference type="EMBL" id="ML976617">
    <property type="protein sequence ID" value="KAF1844407.1"/>
    <property type="molecule type" value="Genomic_DNA"/>
</dbReference>
<keyword evidence="14" id="KW-1185">Reference proteome</keyword>
<evidence type="ECO:0000313" key="13">
    <source>
        <dbReference type="EMBL" id="KAF1844407.1"/>
    </source>
</evidence>
<evidence type="ECO:0000256" key="2">
    <source>
        <dbReference type="ARBA" id="ARBA00001947"/>
    </source>
</evidence>
<dbReference type="GO" id="GO:1990180">
    <property type="term" value="P:mitochondrial tRNA 3'-end processing"/>
    <property type="evidence" value="ECO:0007669"/>
    <property type="project" value="TreeGrafter"/>
</dbReference>
<dbReference type="GO" id="GO:0046872">
    <property type="term" value="F:metal ion binding"/>
    <property type="evidence" value="ECO:0007669"/>
    <property type="project" value="UniProtKB-KW"/>
</dbReference>
<protein>
    <recommendedName>
        <fullName evidence="4">ribonuclease Z</fullName>
        <ecNumber evidence="4">3.1.26.11</ecNumber>
    </recommendedName>
</protein>
<keyword evidence="7" id="KW-0479">Metal-binding</keyword>
<accession>A0A9P4GFH0</accession>
<feature type="compositionally biased region" description="Acidic residues" evidence="11">
    <location>
        <begin position="1165"/>
        <end position="1175"/>
    </location>
</feature>
<keyword evidence="9" id="KW-0378">Hydrolase</keyword>
<feature type="domain" description="tRNase Z endonuclease" evidence="12">
    <location>
        <begin position="307"/>
        <end position="369"/>
    </location>
</feature>
<keyword evidence="8" id="KW-0255">Endonuclease</keyword>
<dbReference type="Gene3D" id="3.60.15.10">
    <property type="entry name" value="Ribonuclease Z/Hydroxyacylglutathione hydrolase-like"/>
    <property type="match status" value="2"/>
</dbReference>
<dbReference type="GeneID" id="63847623"/>
<organism evidence="13 14">
    <name type="scientific">Cucurbitaria berberidis CBS 394.84</name>
    <dbReference type="NCBI Taxonomy" id="1168544"/>
    <lineage>
        <taxon>Eukaryota</taxon>
        <taxon>Fungi</taxon>
        <taxon>Dikarya</taxon>
        <taxon>Ascomycota</taxon>
        <taxon>Pezizomycotina</taxon>
        <taxon>Dothideomycetes</taxon>
        <taxon>Pleosporomycetidae</taxon>
        <taxon>Pleosporales</taxon>
        <taxon>Pleosporineae</taxon>
        <taxon>Cucurbitariaceae</taxon>
        <taxon>Cucurbitaria</taxon>
    </lineage>
</organism>
<feature type="region of interest" description="Disordered" evidence="11">
    <location>
        <begin position="1162"/>
        <end position="1204"/>
    </location>
</feature>
<feature type="non-terminal residue" evidence="13">
    <location>
        <position position="1287"/>
    </location>
</feature>
<feature type="compositionally biased region" description="Polar residues" evidence="11">
    <location>
        <begin position="1189"/>
        <end position="1202"/>
    </location>
</feature>
<dbReference type="SUPFAM" id="SSF51735">
    <property type="entry name" value="NAD(P)-binding Rossmann-fold domains"/>
    <property type="match status" value="1"/>
</dbReference>
<evidence type="ECO:0000313" key="14">
    <source>
        <dbReference type="Proteomes" id="UP000800039"/>
    </source>
</evidence>
<dbReference type="Pfam" id="PF13561">
    <property type="entry name" value="adh_short_C2"/>
    <property type="match status" value="1"/>
</dbReference>
<evidence type="ECO:0000256" key="3">
    <source>
        <dbReference type="ARBA" id="ARBA00007823"/>
    </source>
</evidence>
<name>A0A9P4GFH0_9PLEO</name>
<keyword evidence="5" id="KW-0819">tRNA processing</keyword>
<keyword evidence="6" id="KW-0540">Nuclease</keyword>
<comment type="cofactor">
    <cofactor evidence="2">
        <name>Zn(2+)</name>
        <dbReference type="ChEBI" id="CHEBI:29105"/>
    </cofactor>
</comment>
<dbReference type="RefSeq" id="XP_040786970.1">
    <property type="nucleotide sequence ID" value="XM_040930371.1"/>
</dbReference>
<evidence type="ECO:0000256" key="7">
    <source>
        <dbReference type="ARBA" id="ARBA00022723"/>
    </source>
</evidence>
<evidence type="ECO:0000259" key="12">
    <source>
        <dbReference type="Pfam" id="PF13691"/>
    </source>
</evidence>
<dbReference type="GO" id="GO:0005739">
    <property type="term" value="C:mitochondrion"/>
    <property type="evidence" value="ECO:0007669"/>
    <property type="project" value="TreeGrafter"/>
</dbReference>
<dbReference type="GO" id="GO:0042781">
    <property type="term" value="F:3'-tRNA processing endoribonuclease activity"/>
    <property type="evidence" value="ECO:0007669"/>
    <property type="project" value="UniProtKB-EC"/>
</dbReference>
<reference evidence="13" key="1">
    <citation type="submission" date="2020-01" db="EMBL/GenBank/DDBJ databases">
        <authorList>
            <consortium name="DOE Joint Genome Institute"/>
            <person name="Haridas S."/>
            <person name="Albert R."/>
            <person name="Binder M."/>
            <person name="Bloem J."/>
            <person name="Labutti K."/>
            <person name="Salamov A."/>
            <person name="Andreopoulos B."/>
            <person name="Baker S.E."/>
            <person name="Barry K."/>
            <person name="Bills G."/>
            <person name="Bluhm B.H."/>
            <person name="Cannon C."/>
            <person name="Castanera R."/>
            <person name="Culley D.E."/>
            <person name="Daum C."/>
            <person name="Ezra D."/>
            <person name="Gonzalez J.B."/>
            <person name="Henrissat B."/>
            <person name="Kuo A."/>
            <person name="Liang C."/>
            <person name="Lipzen A."/>
            <person name="Lutzoni F."/>
            <person name="Magnuson J."/>
            <person name="Mondo S."/>
            <person name="Nolan M."/>
            <person name="Ohm R."/>
            <person name="Pangilinan J."/>
            <person name="Park H.-J."/>
            <person name="Ramirez L."/>
            <person name="Alfaro M."/>
            <person name="Sun H."/>
            <person name="Tritt A."/>
            <person name="Yoshinaga Y."/>
            <person name="Zwiers L.-H."/>
            <person name="Turgeon B.G."/>
            <person name="Goodwin S.B."/>
            <person name="Spatafora J.W."/>
            <person name="Crous P.W."/>
            <person name="Grigoriev I.V."/>
        </authorList>
    </citation>
    <scope>NUCLEOTIDE SEQUENCE</scope>
    <source>
        <strain evidence="13">CBS 394.84</strain>
    </source>
</reference>
<comment type="caution">
    <text evidence="13">The sequence shown here is derived from an EMBL/GenBank/DDBJ whole genome shotgun (WGS) entry which is preliminary data.</text>
</comment>
<dbReference type="SUPFAM" id="SSF56281">
    <property type="entry name" value="Metallo-hydrolase/oxidoreductase"/>
    <property type="match status" value="2"/>
</dbReference>
<evidence type="ECO:0000256" key="1">
    <source>
        <dbReference type="ARBA" id="ARBA00000402"/>
    </source>
</evidence>
<proteinExistence type="inferred from homology"/>
<sequence length="1287" mass="140849">MAPVEIPSVPKNIIISGGARGIGRALTRMMLEAGHHAYIFDIDEEELEHTTQVHLKKYHDEGKLASAICDLRDVEEIRAKVIQAAKFFDDRIDVLINNGGIASPQWKDGKTMEDLDTISEWRAYIDTNLTGPFAMSQACIPYMKARASDVEHGAHITNTNNSSPAGPCIIHIGSFRALQSDPNQEGYASSKAGQLGLMHSMAISLGSLGIRVNLIAPGRIKVAHESKDGDEKGTDWASQVSQKDIDDHPTNRAGRPADVANAALYLIEAGFVTGEDITVDGGATAQSKSQHITIQKASGNIMASSIEIITTPTADTPGTTLVLRTATKHYVFGSLAEGTQRAMAQQGTRMLKAQDFFLTGRAEWKNTGGLIGMMLTLADSSTSSYDQLLEKNRTAQSKGKKTSGPPKPQFSIYGPPNLKHTIGACRRFIFRKGIPINATEYANQSPERDANGAISPTWQDANIQVWALSVTPANQKKLDAQAEAELEARRKYFDTHLNTFEDHQAPENESLEDREARYDRIRTATIKFMFDSNWSFDTFVERHISDVEMPTMMFVRNPDTHRYEPYHGPSPGGPDPLPDINVFTRTPWPGATILALPPTTPAPECVSYIVRAFPVRGVFDVARAKALGVRPGPDFGKLTAGKSVQNKDGEWITPEQVLGAEKPGQGVAILDVPSVEYLQSIVQREEFSSPQVMSGIGAIIWMLGPGVHSHPILTEFMSRMDSVQHVISSIDACPDRIANDSVAAQATRLGQIDPARYSTPVHDNSTVPQKSLFSASLSVAPVLPKDAIVADRGMTFLLMPKFVTKTESASSFFSPDVVRDDMAQEVIQLAEKAQQTLQDDHATMQAWKGLLARPDTEVTTLGTGSALPSKYRNVSATLVRVPGVGNYLFDCGENTLGQLARVFPLEELVDILKNLRMIWISHLHADHHLGTASVIRAWYHIKHGGIPNSQPLDPSASTIDADTYGLTVISHSGMLQWLYEYSSIEDFGYSRIVPLQITANEHHKRSTLSRLNYENGDIVGATIHRQEYESLAGFSDIQAAKVAHCHGAMAVSVTFPHSPADGKNVKPLKVSYSGDCRPSYHFSKIGLDSTVLIHEATFDDELQGDARAKKHSTTSEALGIGAQMNAKAVVLTHFSQRYQKIPVLQTVMDDEQEDPFLDLSKTAEEANDDEGEVDPTTENADNMDMHPTVATTSKPPTLQHAASSLHENERVIKIRNKDMKVAIAFDYMRVKIGEIIELEKFNDALNELLTKDEEPDMTAGVGDVVINANGKKMSGDEAGGGLKKQKK</sequence>